<evidence type="ECO:0000256" key="1">
    <source>
        <dbReference type="SAM" id="MobiDB-lite"/>
    </source>
</evidence>
<gene>
    <name evidence="2" type="ORF">ACFO5R_05865</name>
</gene>
<sequence>MATEWTFTRPAHGPTPIDRPADRVSAATASGRTATAGGDE</sequence>
<feature type="compositionally biased region" description="Low complexity" evidence="1">
    <location>
        <begin position="25"/>
        <end position="40"/>
    </location>
</feature>
<keyword evidence="3" id="KW-1185">Reference proteome</keyword>
<feature type="region of interest" description="Disordered" evidence="1">
    <location>
        <begin position="1"/>
        <end position="40"/>
    </location>
</feature>
<accession>A0ABD5PLV3</accession>
<evidence type="ECO:0000313" key="3">
    <source>
        <dbReference type="Proteomes" id="UP001595898"/>
    </source>
</evidence>
<dbReference type="AlphaFoldDB" id="A0ABD5PLV3"/>
<organism evidence="2 3">
    <name type="scientific">Halosolutus amylolyticus</name>
    <dbReference type="NCBI Taxonomy" id="2932267"/>
    <lineage>
        <taxon>Archaea</taxon>
        <taxon>Methanobacteriati</taxon>
        <taxon>Methanobacteriota</taxon>
        <taxon>Stenosarchaea group</taxon>
        <taxon>Halobacteria</taxon>
        <taxon>Halobacteriales</taxon>
        <taxon>Natrialbaceae</taxon>
        <taxon>Halosolutus</taxon>
    </lineage>
</organism>
<dbReference type="Proteomes" id="UP001595898">
    <property type="component" value="Unassembled WGS sequence"/>
</dbReference>
<dbReference type="RefSeq" id="WP_265339103.1">
    <property type="nucleotide sequence ID" value="NZ_JALIQP010000001.1"/>
</dbReference>
<evidence type="ECO:0000313" key="2">
    <source>
        <dbReference type="EMBL" id="MFC4541451.1"/>
    </source>
</evidence>
<protein>
    <submittedName>
        <fullName evidence="2">Uncharacterized protein</fullName>
    </submittedName>
</protein>
<comment type="caution">
    <text evidence="2">The sequence shown here is derived from an EMBL/GenBank/DDBJ whole genome shotgun (WGS) entry which is preliminary data.</text>
</comment>
<name>A0ABD5PLV3_9EURY</name>
<proteinExistence type="predicted"/>
<dbReference type="EMBL" id="JBHSFA010000002">
    <property type="protein sequence ID" value="MFC4541451.1"/>
    <property type="molecule type" value="Genomic_DNA"/>
</dbReference>
<reference evidence="2 3" key="1">
    <citation type="journal article" date="2019" name="Int. J. Syst. Evol. Microbiol.">
        <title>The Global Catalogue of Microorganisms (GCM) 10K type strain sequencing project: providing services to taxonomists for standard genome sequencing and annotation.</title>
        <authorList>
            <consortium name="The Broad Institute Genomics Platform"/>
            <consortium name="The Broad Institute Genome Sequencing Center for Infectious Disease"/>
            <person name="Wu L."/>
            <person name="Ma J."/>
        </authorList>
    </citation>
    <scope>NUCLEOTIDE SEQUENCE [LARGE SCALE GENOMIC DNA]</scope>
    <source>
        <strain evidence="2 3">WLHS5</strain>
    </source>
</reference>